<dbReference type="AlphaFoldDB" id="A0A2N5UZ90"/>
<dbReference type="OrthoDB" id="2501939at2759"/>
<sequence length="322" mass="37164">MVSLSSHEFSAQSICSLIDFGAPNASSAIFNNYLPALSFLMAMKALNEAKKNREVLMKMRRTRLPKEIMQLIAEAMVEGKALELRQEWWNSLKRLLPSSLDNPLNMEEPSGSTQDIWLDMLSKDLLWEVLDSNQCCLIPRKLHHDEEHELHLREYLCTLPRPLQIMNRTPLSKRAMVIDERKRENEEGDGEKEEEDVLVICLPDHIIQYNLQGSFKHKEKEVINQVDLDSCAVDTLQFPRGTVEKVDVETEWSEAFVLSIRQEFHHLLNECDLALGNEKGNGLFDNLDLQLGWWRVEEVVCDCQYDEHSHPSWDYPTGQSGS</sequence>
<gene>
    <name evidence="1" type="ORF">PCANC_10029</name>
</gene>
<protein>
    <submittedName>
        <fullName evidence="1">Uncharacterized protein</fullName>
    </submittedName>
</protein>
<dbReference type="Proteomes" id="UP000235388">
    <property type="component" value="Unassembled WGS sequence"/>
</dbReference>
<evidence type="ECO:0000313" key="2">
    <source>
        <dbReference type="Proteomes" id="UP000235388"/>
    </source>
</evidence>
<dbReference type="EMBL" id="PGCJ01000152">
    <property type="protein sequence ID" value="PLW43027.1"/>
    <property type="molecule type" value="Genomic_DNA"/>
</dbReference>
<proteinExistence type="predicted"/>
<accession>A0A2N5UZ90</accession>
<organism evidence="1 2">
    <name type="scientific">Puccinia coronata f. sp. avenae</name>
    <dbReference type="NCBI Taxonomy" id="200324"/>
    <lineage>
        <taxon>Eukaryota</taxon>
        <taxon>Fungi</taxon>
        <taxon>Dikarya</taxon>
        <taxon>Basidiomycota</taxon>
        <taxon>Pucciniomycotina</taxon>
        <taxon>Pucciniomycetes</taxon>
        <taxon>Pucciniales</taxon>
        <taxon>Pucciniaceae</taxon>
        <taxon>Puccinia</taxon>
    </lineage>
</organism>
<evidence type="ECO:0000313" key="1">
    <source>
        <dbReference type="EMBL" id="PLW43027.1"/>
    </source>
</evidence>
<keyword evidence="2" id="KW-1185">Reference proteome</keyword>
<reference evidence="1 2" key="1">
    <citation type="submission" date="2017-11" db="EMBL/GenBank/DDBJ databases">
        <title>De novo assembly and phasing of dikaryotic genomes from two isolates of Puccinia coronata f. sp. avenae, the causal agent of oat crown rust.</title>
        <authorList>
            <person name="Miller M.E."/>
            <person name="Zhang Y."/>
            <person name="Omidvar V."/>
            <person name="Sperschneider J."/>
            <person name="Schwessinger B."/>
            <person name="Raley C."/>
            <person name="Palmer J.M."/>
            <person name="Garnica D."/>
            <person name="Upadhyaya N."/>
            <person name="Rathjen J."/>
            <person name="Taylor J.M."/>
            <person name="Park R.F."/>
            <person name="Dodds P.N."/>
            <person name="Hirsch C.D."/>
            <person name="Kianian S.F."/>
            <person name="Figueroa M."/>
        </authorList>
    </citation>
    <scope>NUCLEOTIDE SEQUENCE [LARGE SCALE GENOMIC DNA]</scope>
    <source>
        <strain evidence="1">12NC29</strain>
    </source>
</reference>
<name>A0A2N5UZ90_9BASI</name>
<comment type="caution">
    <text evidence="1">The sequence shown here is derived from an EMBL/GenBank/DDBJ whole genome shotgun (WGS) entry which is preliminary data.</text>
</comment>